<evidence type="ECO:0000313" key="7">
    <source>
        <dbReference type="EMBL" id="EED21967.1"/>
    </source>
</evidence>
<dbReference type="Gene3D" id="3.30.200.20">
    <property type="entry name" value="Phosphorylase Kinase, domain 1"/>
    <property type="match status" value="1"/>
</dbReference>
<dbReference type="PANTHER" id="PTHR24351">
    <property type="entry name" value="RIBOSOMAL PROTEIN S6 KINASE"/>
    <property type="match status" value="1"/>
</dbReference>
<dbReference type="eggNOG" id="KOG0598">
    <property type="taxonomic scope" value="Eukaryota"/>
</dbReference>
<keyword evidence="4 7" id="KW-0418">Kinase</keyword>
<organism evidence="7 8">
    <name type="scientific">Talaromyces stipitatus (strain ATCC 10500 / CBS 375.48 / QM 6759 / NRRL 1006)</name>
    <name type="common">Penicillium stipitatum</name>
    <dbReference type="NCBI Taxonomy" id="441959"/>
    <lineage>
        <taxon>Eukaryota</taxon>
        <taxon>Fungi</taxon>
        <taxon>Dikarya</taxon>
        <taxon>Ascomycota</taxon>
        <taxon>Pezizomycotina</taxon>
        <taxon>Eurotiomycetes</taxon>
        <taxon>Eurotiomycetidae</taxon>
        <taxon>Eurotiales</taxon>
        <taxon>Trichocomaceae</taxon>
        <taxon>Talaromyces</taxon>
        <taxon>Talaromyces sect. Talaromyces</taxon>
    </lineage>
</organism>
<evidence type="ECO:0000256" key="3">
    <source>
        <dbReference type="ARBA" id="ARBA00022741"/>
    </source>
</evidence>
<gene>
    <name evidence="7" type="ORF">TSTA_092090</name>
</gene>
<dbReference type="OrthoDB" id="1278353at2759"/>
<dbReference type="PROSITE" id="PS50011">
    <property type="entry name" value="PROTEIN_KINASE_DOM"/>
    <property type="match status" value="1"/>
</dbReference>
<evidence type="ECO:0000256" key="2">
    <source>
        <dbReference type="ARBA" id="ARBA00022679"/>
    </source>
</evidence>
<evidence type="ECO:0000313" key="8">
    <source>
        <dbReference type="Proteomes" id="UP000001745"/>
    </source>
</evidence>
<dbReference type="HOGENOM" id="CLU_649206_0_0_1"/>
<keyword evidence="2" id="KW-0808">Transferase</keyword>
<dbReference type="InParanoid" id="B8M2Q6"/>
<protein>
    <submittedName>
        <fullName evidence="7">Protein kinase, putative</fullName>
    </submittedName>
</protein>
<dbReference type="Proteomes" id="UP000001745">
    <property type="component" value="Unassembled WGS sequence"/>
</dbReference>
<evidence type="ECO:0000256" key="1">
    <source>
        <dbReference type="ARBA" id="ARBA00022527"/>
    </source>
</evidence>
<dbReference type="InterPro" id="IPR000719">
    <property type="entry name" value="Prot_kinase_dom"/>
</dbReference>
<dbReference type="GO" id="GO:0004674">
    <property type="term" value="F:protein serine/threonine kinase activity"/>
    <property type="evidence" value="ECO:0007669"/>
    <property type="project" value="UniProtKB-KW"/>
</dbReference>
<evidence type="ECO:0000256" key="5">
    <source>
        <dbReference type="ARBA" id="ARBA00022840"/>
    </source>
</evidence>
<reference evidence="8" key="1">
    <citation type="journal article" date="2015" name="Genome Announc.">
        <title>Genome sequence of the AIDS-associated pathogen Penicillium marneffei (ATCC18224) and its near taxonomic relative Talaromyces stipitatus (ATCC10500).</title>
        <authorList>
            <person name="Nierman W.C."/>
            <person name="Fedorova-Abrams N.D."/>
            <person name="Andrianopoulos A."/>
        </authorList>
    </citation>
    <scope>NUCLEOTIDE SEQUENCE [LARGE SCALE GENOMIC DNA]</scope>
    <source>
        <strain evidence="8">ATCC 10500 / CBS 375.48 / QM 6759 / NRRL 1006</strain>
    </source>
</reference>
<dbReference type="SUPFAM" id="SSF56112">
    <property type="entry name" value="Protein kinase-like (PK-like)"/>
    <property type="match status" value="1"/>
</dbReference>
<proteinExistence type="predicted"/>
<dbReference type="RefSeq" id="XP_002478930.1">
    <property type="nucleotide sequence ID" value="XM_002478885.1"/>
</dbReference>
<keyword evidence="5" id="KW-0067">ATP-binding</keyword>
<keyword evidence="1" id="KW-0723">Serine/threonine-protein kinase</keyword>
<dbReference type="STRING" id="441959.B8M2Q6"/>
<evidence type="ECO:0000259" key="6">
    <source>
        <dbReference type="PROSITE" id="PS50011"/>
    </source>
</evidence>
<dbReference type="GO" id="GO:0005524">
    <property type="term" value="F:ATP binding"/>
    <property type="evidence" value="ECO:0007669"/>
    <property type="project" value="UniProtKB-KW"/>
</dbReference>
<dbReference type="Pfam" id="PF00069">
    <property type="entry name" value="Pkinase"/>
    <property type="match status" value="1"/>
</dbReference>
<feature type="domain" description="Protein kinase" evidence="6">
    <location>
        <begin position="187"/>
        <end position="423"/>
    </location>
</feature>
<accession>B8M2Q6</accession>
<dbReference type="InterPro" id="IPR011009">
    <property type="entry name" value="Kinase-like_dom_sf"/>
</dbReference>
<dbReference type="PhylomeDB" id="B8M2Q6"/>
<dbReference type="GeneID" id="8098594"/>
<dbReference type="Gene3D" id="1.10.510.10">
    <property type="entry name" value="Transferase(Phosphotransferase) domain 1"/>
    <property type="match status" value="1"/>
</dbReference>
<sequence length="423" mass="47834">MLEPPDNRESKDHTGDQKLEAGNIHLQQLTSPRSGILTVKLGWAYRLSLPDDLDDSNPELSKRWRLYAIGEYEGFQTSTEVTATMAAKGAVLWGAWQRPFKFEVSASPSSELKISLFARNSGFDTSMLISWGDYENQVIFLEMVRLNPFLMGSGLQKVDIQNGTGRLEAEISYIRKEALPLETSEIWSVRRENNPGNLDLIYVEKKETGQSYGMKAIDIHTIVHNDLAASGLSDMDTNIDINMAPRLTLRCAIQHPFHRTAQIFFQDPVVDIFLDHLQMERQFDINKARYYAAELVCTLEYLHNQNITLGSLELQNILLDSSGHASLCEPGIFGLKLGARDDCISPSTTAYPAPEALFDNQEVSGAVDWWALRTIHYEMLTGIPHFYHKDSGERHNNILNQEDPTASRESAINWKGYFNQAFQ</sequence>
<dbReference type="OMA" id="IDINMAP"/>
<evidence type="ECO:0000256" key="4">
    <source>
        <dbReference type="ARBA" id="ARBA00022777"/>
    </source>
</evidence>
<name>B8M2Q6_TALSN</name>
<dbReference type="AlphaFoldDB" id="B8M2Q6"/>
<dbReference type="VEuPathDB" id="FungiDB:TSTA_092090"/>
<keyword evidence="8" id="KW-1185">Reference proteome</keyword>
<dbReference type="SMART" id="SM00220">
    <property type="entry name" value="S_TKc"/>
    <property type="match status" value="1"/>
</dbReference>
<keyword evidence="3" id="KW-0547">Nucleotide-binding</keyword>
<dbReference type="EMBL" id="EQ962653">
    <property type="protein sequence ID" value="EED21967.1"/>
    <property type="molecule type" value="Genomic_DNA"/>
</dbReference>